<feature type="non-terminal residue" evidence="6">
    <location>
        <position position="1"/>
    </location>
</feature>
<evidence type="ECO:0000259" key="5">
    <source>
        <dbReference type="SMART" id="SM00458"/>
    </source>
</evidence>
<dbReference type="SUPFAM" id="SSF50370">
    <property type="entry name" value="Ricin B-like lectins"/>
    <property type="match status" value="1"/>
</dbReference>
<keyword evidence="2 6" id="KW-0430">Lectin</keyword>
<protein>
    <submittedName>
        <fullName evidence="6">Ricin-type beta-trefoil lectin domain protein</fullName>
    </submittedName>
</protein>
<keyword evidence="4" id="KW-0464">Manganese</keyword>
<evidence type="ECO:0000256" key="2">
    <source>
        <dbReference type="ARBA" id="ARBA00022734"/>
    </source>
</evidence>
<dbReference type="Pfam" id="PF00652">
    <property type="entry name" value="Ricin_B_lectin"/>
    <property type="match status" value="1"/>
</dbReference>
<comment type="caution">
    <text evidence="6">The sequence shown here is derived from an EMBL/GenBank/DDBJ whole genome shotgun (WGS) entry which is preliminary data.</text>
</comment>
<dbReference type="GO" id="GO:0004653">
    <property type="term" value="F:polypeptide N-acetylgalactosaminyltransferase activity"/>
    <property type="evidence" value="ECO:0007669"/>
    <property type="project" value="TreeGrafter"/>
</dbReference>
<gene>
    <name evidence="6" type="ORF">ANCCAN_17315</name>
</gene>
<dbReference type="GO" id="GO:0005794">
    <property type="term" value="C:Golgi apparatus"/>
    <property type="evidence" value="ECO:0007669"/>
    <property type="project" value="TreeGrafter"/>
</dbReference>
<dbReference type="InterPro" id="IPR035992">
    <property type="entry name" value="Ricin_B-like_lectins"/>
</dbReference>
<dbReference type="GO" id="GO:0006493">
    <property type="term" value="P:protein O-linked glycosylation"/>
    <property type="evidence" value="ECO:0007669"/>
    <property type="project" value="TreeGrafter"/>
</dbReference>
<evidence type="ECO:0000256" key="4">
    <source>
        <dbReference type="ARBA" id="ARBA00023211"/>
    </source>
</evidence>
<dbReference type="PANTHER" id="PTHR11675">
    <property type="entry name" value="N-ACETYLGALACTOSAMINYLTRANSFERASE"/>
    <property type="match status" value="1"/>
</dbReference>
<proteinExistence type="predicted"/>
<comment type="cofactor">
    <cofactor evidence="1">
        <name>Mn(2+)</name>
        <dbReference type="ChEBI" id="CHEBI:29035"/>
    </cofactor>
</comment>
<feature type="domain" description="Ricin B lectin" evidence="5">
    <location>
        <begin position="46"/>
        <end position="165"/>
    </location>
</feature>
<evidence type="ECO:0000256" key="3">
    <source>
        <dbReference type="ARBA" id="ARBA00023157"/>
    </source>
</evidence>
<evidence type="ECO:0000313" key="6">
    <source>
        <dbReference type="EMBL" id="RCN36801.1"/>
    </source>
</evidence>
<evidence type="ECO:0000313" key="7">
    <source>
        <dbReference type="Proteomes" id="UP000252519"/>
    </source>
</evidence>
<reference evidence="6 7" key="1">
    <citation type="submission" date="2014-10" db="EMBL/GenBank/DDBJ databases">
        <title>Draft genome of the hookworm Ancylostoma caninum.</title>
        <authorList>
            <person name="Mitreva M."/>
        </authorList>
    </citation>
    <scope>NUCLEOTIDE SEQUENCE [LARGE SCALE GENOMIC DNA]</scope>
    <source>
        <strain evidence="6 7">Baltimore</strain>
    </source>
</reference>
<dbReference type="OrthoDB" id="6119243at2759"/>
<dbReference type="Gene3D" id="1.10.8.460">
    <property type="entry name" value="ppGaNTase-T1 linker domain-like"/>
    <property type="match status" value="1"/>
</dbReference>
<dbReference type="Proteomes" id="UP000252519">
    <property type="component" value="Unassembled WGS sequence"/>
</dbReference>
<dbReference type="InterPro" id="IPR000772">
    <property type="entry name" value="Ricin_B_lectin"/>
</dbReference>
<organism evidence="6 7">
    <name type="scientific">Ancylostoma caninum</name>
    <name type="common">Dog hookworm</name>
    <dbReference type="NCBI Taxonomy" id="29170"/>
    <lineage>
        <taxon>Eukaryota</taxon>
        <taxon>Metazoa</taxon>
        <taxon>Ecdysozoa</taxon>
        <taxon>Nematoda</taxon>
        <taxon>Chromadorea</taxon>
        <taxon>Rhabditida</taxon>
        <taxon>Rhabditina</taxon>
        <taxon>Rhabditomorpha</taxon>
        <taxon>Strongyloidea</taxon>
        <taxon>Ancylostomatidae</taxon>
        <taxon>Ancylostomatinae</taxon>
        <taxon>Ancylostoma</taxon>
    </lineage>
</organism>
<keyword evidence="3" id="KW-1015">Disulfide bond</keyword>
<name>A0A368FX80_ANCCA</name>
<dbReference type="Gene3D" id="2.80.10.50">
    <property type="match status" value="1"/>
</dbReference>
<accession>A0A368FX80</accession>
<dbReference type="SMART" id="SM00458">
    <property type="entry name" value="RICIN"/>
    <property type="match status" value="1"/>
</dbReference>
<dbReference type="STRING" id="29170.A0A368FX80"/>
<keyword evidence="7" id="KW-1185">Reference proteome</keyword>
<dbReference type="CDD" id="cd23462">
    <property type="entry name" value="beta-trefoil_Ricin_Pgant9-like"/>
    <property type="match status" value="1"/>
</dbReference>
<dbReference type="PROSITE" id="PS50231">
    <property type="entry name" value="RICIN_B_LECTIN"/>
    <property type="match status" value="1"/>
</dbReference>
<sequence length="180" mass="21007">LSLVQVDFGDISERKRLRERLACKTFKWYLNNVFPDLFDPGESIAKGELRNRGAPYCLEAETNPYTSGKPVTPSPCKKQGRDQLWMMSKNGEIRRDVICFDYALKNVTLRPCHGLKGNQEWRYNHQTGRIFHAMSQKCLEMTTDGVQLKMKPCDTSNKYQQWRFKEYNEEKAKEYGVVVP</sequence>
<dbReference type="PANTHER" id="PTHR11675:SF131">
    <property type="entry name" value="POLYPEPTIDE N-ACETYLGALACTOSAMINYLTRANSFERASE 9-RELATED"/>
    <property type="match status" value="1"/>
</dbReference>
<evidence type="ECO:0000256" key="1">
    <source>
        <dbReference type="ARBA" id="ARBA00001936"/>
    </source>
</evidence>
<dbReference type="EMBL" id="JOJR01000526">
    <property type="protein sequence ID" value="RCN36801.1"/>
    <property type="molecule type" value="Genomic_DNA"/>
</dbReference>
<dbReference type="AlphaFoldDB" id="A0A368FX80"/>
<dbReference type="GO" id="GO:0030246">
    <property type="term" value="F:carbohydrate binding"/>
    <property type="evidence" value="ECO:0007669"/>
    <property type="project" value="UniProtKB-KW"/>
</dbReference>